<dbReference type="Proteomes" id="UP000324800">
    <property type="component" value="Unassembled WGS sequence"/>
</dbReference>
<dbReference type="EMBL" id="SNRW01007238">
    <property type="protein sequence ID" value="KAA6381588.1"/>
    <property type="molecule type" value="Genomic_DNA"/>
</dbReference>
<evidence type="ECO:0000313" key="1">
    <source>
        <dbReference type="EMBL" id="KAA6381588.1"/>
    </source>
</evidence>
<name>A0A5J4VG74_9EUKA</name>
<comment type="caution">
    <text evidence="1">The sequence shown here is derived from an EMBL/GenBank/DDBJ whole genome shotgun (WGS) entry which is preliminary data.</text>
</comment>
<evidence type="ECO:0000313" key="2">
    <source>
        <dbReference type="Proteomes" id="UP000324800"/>
    </source>
</evidence>
<dbReference type="AlphaFoldDB" id="A0A5J4VG74"/>
<proteinExistence type="predicted"/>
<organism evidence="1 2">
    <name type="scientific">Streblomastix strix</name>
    <dbReference type="NCBI Taxonomy" id="222440"/>
    <lineage>
        <taxon>Eukaryota</taxon>
        <taxon>Metamonada</taxon>
        <taxon>Preaxostyla</taxon>
        <taxon>Oxymonadida</taxon>
        <taxon>Streblomastigidae</taxon>
        <taxon>Streblomastix</taxon>
    </lineage>
</organism>
<accession>A0A5J4VG74</accession>
<gene>
    <name evidence="1" type="ORF">EZS28_022886</name>
</gene>
<sequence length="228" mass="25776">MAHHRIDEDDDDNQQINQQNQNIDDHGAQNADTNQNTLPDWLNVLMGRPRDIPNAIRTYQKRDATTKLFEHYFGRKASDLNPMSERASKHEREQLFQQEEEMLGLVLNKEGVYTCTSDGDAEDDIKTAQLAVLIQRTCVAASTALIQGDFPATQRFILTCHHDARVFAGDASQRRDVKIVADEFKTLIGKKDSVLNAQSKQFKNQIKEMITTINLSAKLLNSSASTCR</sequence>
<protein>
    <submittedName>
        <fullName evidence="1">Uncharacterized protein</fullName>
    </submittedName>
</protein>
<reference evidence="1 2" key="1">
    <citation type="submission" date="2019-03" db="EMBL/GenBank/DDBJ databases">
        <title>Single cell metagenomics reveals metabolic interactions within the superorganism composed of flagellate Streblomastix strix and complex community of Bacteroidetes bacteria on its surface.</title>
        <authorList>
            <person name="Treitli S.C."/>
            <person name="Kolisko M."/>
            <person name="Husnik F."/>
            <person name="Keeling P."/>
            <person name="Hampl V."/>
        </authorList>
    </citation>
    <scope>NUCLEOTIDE SEQUENCE [LARGE SCALE GENOMIC DNA]</scope>
    <source>
        <strain evidence="1">ST1C</strain>
    </source>
</reference>